<dbReference type="GO" id="GO:0071555">
    <property type="term" value="P:cell wall organization"/>
    <property type="evidence" value="ECO:0007669"/>
    <property type="project" value="TreeGrafter"/>
</dbReference>
<organism evidence="7 8">
    <name type="scientific">Yoonia rosea</name>
    <dbReference type="NCBI Taxonomy" id="287098"/>
    <lineage>
        <taxon>Bacteria</taxon>
        <taxon>Pseudomonadati</taxon>
        <taxon>Pseudomonadota</taxon>
        <taxon>Alphaproteobacteria</taxon>
        <taxon>Rhodobacterales</taxon>
        <taxon>Paracoccaceae</taxon>
        <taxon>Yoonia</taxon>
    </lineage>
</organism>
<evidence type="ECO:0000256" key="1">
    <source>
        <dbReference type="ARBA" id="ARBA00004370"/>
    </source>
</evidence>
<dbReference type="Pfam" id="PF00905">
    <property type="entry name" value="Transpeptidase"/>
    <property type="match status" value="1"/>
</dbReference>
<feature type="domain" description="Penicillin-binding protein transpeptidase" evidence="5">
    <location>
        <begin position="262"/>
        <end position="549"/>
    </location>
</feature>
<dbReference type="Gene3D" id="3.90.1310.10">
    <property type="entry name" value="Penicillin-binding protein 2a (Domain 2)"/>
    <property type="match status" value="1"/>
</dbReference>
<keyword evidence="7" id="KW-0132">Cell division</keyword>
<keyword evidence="3 4" id="KW-0472">Membrane</keyword>
<dbReference type="PANTHER" id="PTHR30627:SF1">
    <property type="entry name" value="PEPTIDOGLYCAN D,D-TRANSPEPTIDASE FTSI"/>
    <property type="match status" value="1"/>
</dbReference>
<dbReference type="Gene3D" id="3.40.710.10">
    <property type="entry name" value="DD-peptidase/beta-lactamase superfamily"/>
    <property type="match status" value="1"/>
</dbReference>
<dbReference type="InterPro" id="IPR036138">
    <property type="entry name" value="PBP_dimer_sf"/>
</dbReference>
<dbReference type="STRING" id="287098.SAMN05421665_0165"/>
<evidence type="ECO:0000313" key="8">
    <source>
        <dbReference type="Proteomes" id="UP000186997"/>
    </source>
</evidence>
<dbReference type="GO" id="GO:0004180">
    <property type="term" value="F:carboxypeptidase activity"/>
    <property type="evidence" value="ECO:0007669"/>
    <property type="project" value="UniProtKB-KW"/>
</dbReference>
<dbReference type="Gene3D" id="3.30.450.330">
    <property type="match status" value="1"/>
</dbReference>
<evidence type="ECO:0000256" key="2">
    <source>
        <dbReference type="ARBA" id="ARBA00022645"/>
    </source>
</evidence>
<comment type="subcellular location">
    <subcellularLocation>
        <location evidence="1">Membrane</location>
    </subcellularLocation>
</comment>
<dbReference type="GO" id="GO:0008658">
    <property type="term" value="F:penicillin binding"/>
    <property type="evidence" value="ECO:0007669"/>
    <property type="project" value="InterPro"/>
</dbReference>
<evidence type="ECO:0000256" key="3">
    <source>
        <dbReference type="ARBA" id="ARBA00023136"/>
    </source>
</evidence>
<dbReference type="InterPro" id="IPR001460">
    <property type="entry name" value="PCN-bd_Tpept"/>
</dbReference>
<dbReference type="Proteomes" id="UP000186997">
    <property type="component" value="Unassembled WGS sequence"/>
</dbReference>
<keyword evidence="4" id="KW-0812">Transmembrane</keyword>
<dbReference type="PANTHER" id="PTHR30627">
    <property type="entry name" value="PEPTIDOGLYCAN D,D-TRANSPEPTIDASE"/>
    <property type="match status" value="1"/>
</dbReference>
<dbReference type="InterPro" id="IPR005311">
    <property type="entry name" value="PBP_dimer"/>
</dbReference>
<reference evidence="8" key="1">
    <citation type="submission" date="2017-01" db="EMBL/GenBank/DDBJ databases">
        <authorList>
            <person name="Varghese N."/>
            <person name="Submissions S."/>
        </authorList>
    </citation>
    <scope>NUCLEOTIDE SEQUENCE [LARGE SCALE GENOMIC DNA]</scope>
    <source>
        <strain evidence="8">DSM 29591</strain>
    </source>
</reference>
<dbReference type="GO" id="GO:0005886">
    <property type="term" value="C:plasma membrane"/>
    <property type="evidence" value="ECO:0007669"/>
    <property type="project" value="TreeGrafter"/>
</dbReference>
<dbReference type="SUPFAM" id="SSF56519">
    <property type="entry name" value="Penicillin binding protein dimerisation domain"/>
    <property type="match status" value="1"/>
</dbReference>
<dbReference type="InterPro" id="IPR050515">
    <property type="entry name" value="Beta-lactam/transpept"/>
</dbReference>
<keyword evidence="4" id="KW-1133">Transmembrane helix</keyword>
<dbReference type="Pfam" id="PF03717">
    <property type="entry name" value="PBP_dimer"/>
    <property type="match status" value="1"/>
</dbReference>
<keyword evidence="2" id="KW-0121">Carboxypeptidase</keyword>
<dbReference type="RefSeq" id="WP_076657958.1">
    <property type="nucleotide sequence ID" value="NZ_FTPR01000001.1"/>
</dbReference>
<dbReference type="AlphaFoldDB" id="A0A1R3WBQ3"/>
<keyword evidence="8" id="KW-1185">Reference proteome</keyword>
<feature type="transmembrane region" description="Helical" evidence="4">
    <location>
        <begin position="49"/>
        <end position="68"/>
    </location>
</feature>
<protein>
    <submittedName>
        <fullName evidence="7">Cell division protein FtsI (Penicillin-binding protein 3)</fullName>
    </submittedName>
</protein>
<feature type="domain" description="Penicillin-binding protein dimerisation" evidence="6">
    <location>
        <begin position="88"/>
        <end position="223"/>
    </location>
</feature>
<keyword evidence="7" id="KW-0131">Cell cycle</keyword>
<dbReference type="SUPFAM" id="SSF56601">
    <property type="entry name" value="beta-lactamase/transpeptidase-like"/>
    <property type="match status" value="1"/>
</dbReference>
<sequence>MSRIPLRPLARILKARARGENPDAIEAENRARRHEAMADKQRHRAEGRLLVLGLAFFCAFGVIGMRMGTLASSVPEEPRASAVGNPIIGQRSDIVDRNGRILATNLQTHSLYAHPRDMLDPANAAKQLAQIFPELDEAELLKDFQGDRRFLWIRRQISPEQMQAVHDIGSPALLFGPREMRLYPNGPVASHILGGASYGREGVASAEVIGVAGVERQFDSYLRDPANEGAPLQLSLDLTVQAAAEQVLAGGMSIMNAKGAASVLMDIHTGEIISMVSLPDFDPNNRPRVLTTGDQSDSPLFNRAVQGVYELGSVFKIFTTAQAMELGLVNANTMIDTQGPLTWGRFRIRDFHDYGPELSTTDVIVESSNIGTARIAMQIGAERQRAFLGSLGFLEPTPLEMVEAPTGRPLLPPNWSEISTMTISYGHGLSTSPVHLAAGYASLLNGGTRVTPTLLRRTTTEQGPRVVSEAVSAASRSMLRQVVERGTASFAEVEGYAVGGKTGTADKPRAAGGGYYDDKVISTFASVFPANDPQYVLVVTLDEPSENSGAEPRRTAGWTAVPIAAEMIRRTAPLLGLRPQVDRPQPVGVTLTSN</sequence>
<keyword evidence="2" id="KW-0645">Protease</keyword>
<evidence type="ECO:0000256" key="4">
    <source>
        <dbReference type="SAM" id="Phobius"/>
    </source>
</evidence>
<evidence type="ECO:0000259" key="6">
    <source>
        <dbReference type="Pfam" id="PF03717"/>
    </source>
</evidence>
<gene>
    <name evidence="7" type="ORF">SAMN05421665_0165</name>
</gene>
<evidence type="ECO:0000313" key="7">
    <source>
        <dbReference type="EMBL" id="SIT75210.1"/>
    </source>
</evidence>
<dbReference type="GO" id="GO:0051301">
    <property type="term" value="P:cell division"/>
    <property type="evidence" value="ECO:0007669"/>
    <property type="project" value="UniProtKB-KW"/>
</dbReference>
<dbReference type="OrthoDB" id="9789078at2"/>
<accession>A0A1R3WBQ3</accession>
<dbReference type="EMBL" id="FTPR01000001">
    <property type="protein sequence ID" value="SIT75210.1"/>
    <property type="molecule type" value="Genomic_DNA"/>
</dbReference>
<evidence type="ECO:0000259" key="5">
    <source>
        <dbReference type="Pfam" id="PF00905"/>
    </source>
</evidence>
<dbReference type="InterPro" id="IPR012338">
    <property type="entry name" value="Beta-lactam/transpept-like"/>
</dbReference>
<name>A0A1R3WBQ3_9RHOB</name>
<keyword evidence="2" id="KW-0378">Hydrolase</keyword>
<proteinExistence type="predicted"/>